<dbReference type="SFLD" id="SFLDG01140">
    <property type="entry name" value="C2.B:_Phosphomannomutase_and_P"/>
    <property type="match status" value="1"/>
</dbReference>
<evidence type="ECO:0000313" key="6">
    <source>
        <dbReference type="Proteomes" id="UP000646745"/>
    </source>
</evidence>
<dbReference type="InterPro" id="IPR036412">
    <property type="entry name" value="HAD-like_sf"/>
</dbReference>
<dbReference type="Proteomes" id="UP000646745">
    <property type="component" value="Unassembled WGS sequence"/>
</dbReference>
<dbReference type="InterPro" id="IPR006380">
    <property type="entry name" value="SPP-like_dom"/>
</dbReference>
<dbReference type="SFLD" id="SFLDG01142">
    <property type="entry name" value="C2.B.2:_Mannosyl-3-phosphoglyc"/>
    <property type="match status" value="1"/>
</dbReference>
<dbReference type="NCBIfam" id="TIGR01484">
    <property type="entry name" value="HAD-SF-IIB"/>
    <property type="match status" value="1"/>
</dbReference>
<evidence type="ECO:0000256" key="1">
    <source>
        <dbReference type="ARBA" id="ARBA00022723"/>
    </source>
</evidence>
<reference evidence="6" key="1">
    <citation type="journal article" date="2019" name="Int. J. Syst. Evol. Microbiol.">
        <title>The Global Catalogue of Microorganisms (GCM) 10K type strain sequencing project: providing services to taxonomists for standard genome sequencing and annotation.</title>
        <authorList>
            <consortium name="The Broad Institute Genomics Platform"/>
            <consortium name="The Broad Institute Genome Sequencing Center for Infectious Disease"/>
            <person name="Wu L."/>
            <person name="Ma J."/>
        </authorList>
    </citation>
    <scope>NUCLEOTIDE SEQUENCE [LARGE SCALE GENOMIC DNA]</scope>
    <source>
        <strain evidence="6">KCTC 32998</strain>
    </source>
</reference>
<dbReference type="RefSeq" id="WP_189445087.1">
    <property type="nucleotide sequence ID" value="NZ_BMZI01000005.1"/>
</dbReference>
<comment type="caution">
    <text evidence="5">The sequence shown here is derived from an EMBL/GenBank/DDBJ whole genome shotgun (WGS) entry which is preliminary data.</text>
</comment>
<evidence type="ECO:0000256" key="2">
    <source>
        <dbReference type="ARBA" id="ARBA00022801"/>
    </source>
</evidence>
<dbReference type="Gene3D" id="3.40.50.1000">
    <property type="entry name" value="HAD superfamily/HAD-like"/>
    <property type="match status" value="1"/>
</dbReference>
<sequence>MNQPALNQPTLLIFTDLDGSLLDHDSYDWQPAAPWLSRLEQEAVPVIPTTSKTRTELLALREELGLTQTPFIAENGAVIGLPPSWQHARLDRDPASPEGLVIKTPSMDVDFIRRRLDVIRERHGLAFRRMGEMSVDDVVELTGLSVTGAEQAMSREGSEPLVWEDDDAKLQDLRETLETDGLTLTRGGRFWHVMGAVDKGQAVRWLVARFEALRGYRPRTLGLGDGPNDLALLAATDLSVVIAAGHGQPMALDKERVYRTSALGPSGWAEGVEHWWQHLTESDAAPLGR</sequence>
<name>A0ABQ3E7U4_9GAMM</name>
<dbReference type="InterPro" id="IPR006381">
    <property type="entry name" value="HAD-SF-IIB-MPGP"/>
</dbReference>
<dbReference type="SFLD" id="SFLDS00003">
    <property type="entry name" value="Haloacid_Dehalogenase"/>
    <property type="match status" value="1"/>
</dbReference>
<keyword evidence="3" id="KW-0460">Magnesium</keyword>
<dbReference type="EMBL" id="BMZI01000005">
    <property type="protein sequence ID" value="GHB25295.1"/>
    <property type="molecule type" value="Genomic_DNA"/>
</dbReference>
<feature type="domain" description="Sucrose phosphatase-like" evidence="4">
    <location>
        <begin position="188"/>
        <end position="275"/>
    </location>
</feature>
<dbReference type="InterPro" id="IPR006379">
    <property type="entry name" value="HAD-SF_hydro_IIB"/>
</dbReference>
<proteinExistence type="predicted"/>
<keyword evidence="6" id="KW-1185">Reference proteome</keyword>
<dbReference type="PANTHER" id="PTHR10000">
    <property type="entry name" value="PHOSPHOSERINE PHOSPHATASE"/>
    <property type="match status" value="1"/>
</dbReference>
<evidence type="ECO:0000256" key="3">
    <source>
        <dbReference type="ARBA" id="ARBA00022842"/>
    </source>
</evidence>
<dbReference type="Gene3D" id="3.30.980.20">
    <property type="entry name" value="Putative mannosyl-3-phosphoglycerate phosphatase, domain 2"/>
    <property type="match status" value="1"/>
</dbReference>
<dbReference type="SUPFAM" id="SSF56784">
    <property type="entry name" value="HAD-like"/>
    <property type="match status" value="1"/>
</dbReference>
<dbReference type="NCBIfam" id="TIGR01486">
    <property type="entry name" value="HAD-SF-IIB-MPGP"/>
    <property type="match status" value="1"/>
</dbReference>
<dbReference type="Pfam" id="PF08282">
    <property type="entry name" value="Hydrolase_3"/>
    <property type="match status" value="1"/>
</dbReference>
<protein>
    <submittedName>
        <fullName evidence="5">Mannosyl-3-phosphoglycerate phosphatase</fullName>
    </submittedName>
</protein>
<gene>
    <name evidence="5" type="primary">yedP</name>
    <name evidence="5" type="ORF">GCM10009038_25490</name>
</gene>
<organism evidence="5 6">
    <name type="scientific">Salinicola rhizosphaerae</name>
    <dbReference type="NCBI Taxonomy" id="1443141"/>
    <lineage>
        <taxon>Bacteria</taxon>
        <taxon>Pseudomonadati</taxon>
        <taxon>Pseudomonadota</taxon>
        <taxon>Gammaproteobacteria</taxon>
        <taxon>Oceanospirillales</taxon>
        <taxon>Halomonadaceae</taxon>
        <taxon>Salinicola</taxon>
    </lineage>
</organism>
<evidence type="ECO:0000259" key="4">
    <source>
        <dbReference type="Pfam" id="PF05116"/>
    </source>
</evidence>
<keyword evidence="1" id="KW-0479">Metal-binding</keyword>
<dbReference type="PANTHER" id="PTHR10000:SF8">
    <property type="entry name" value="HAD SUPERFAMILY HYDROLASE-LIKE, TYPE 3"/>
    <property type="match status" value="1"/>
</dbReference>
<keyword evidence="2" id="KW-0378">Hydrolase</keyword>
<accession>A0ABQ3E7U4</accession>
<evidence type="ECO:0000313" key="5">
    <source>
        <dbReference type="EMBL" id="GHB25295.1"/>
    </source>
</evidence>
<dbReference type="InterPro" id="IPR023214">
    <property type="entry name" value="HAD_sf"/>
</dbReference>
<dbReference type="Pfam" id="PF05116">
    <property type="entry name" value="S6PP"/>
    <property type="match status" value="1"/>
</dbReference>